<keyword evidence="4 6" id="KW-0378">Hydrolase</keyword>
<dbReference type="NCBIfam" id="TIGR00188">
    <property type="entry name" value="rnpA"/>
    <property type="match status" value="1"/>
</dbReference>
<dbReference type="GO" id="GO:0042781">
    <property type="term" value="F:3'-tRNA processing endoribonuclease activity"/>
    <property type="evidence" value="ECO:0007669"/>
    <property type="project" value="TreeGrafter"/>
</dbReference>
<dbReference type="HAMAP" id="MF_00227">
    <property type="entry name" value="RNase_P"/>
    <property type="match status" value="1"/>
</dbReference>
<evidence type="ECO:0000256" key="6">
    <source>
        <dbReference type="HAMAP-Rule" id="MF_00227"/>
    </source>
</evidence>
<dbReference type="AlphaFoldDB" id="A0A497XLB0"/>
<dbReference type="InterPro" id="IPR020568">
    <property type="entry name" value="Ribosomal_Su5_D2-typ_SF"/>
</dbReference>
<dbReference type="RefSeq" id="WP_243642511.1">
    <property type="nucleotide sequence ID" value="NZ_BHVV01000001.1"/>
</dbReference>
<protein>
    <recommendedName>
        <fullName evidence="6 7">Ribonuclease P protein component</fullName>
        <shortName evidence="6">RNase P protein</shortName>
        <shortName evidence="6">RNaseP protein</shortName>
        <ecNumber evidence="6 7">3.1.26.5</ecNumber>
    </recommendedName>
    <alternativeName>
        <fullName evidence="6">Protein C5</fullName>
    </alternativeName>
</protein>
<evidence type="ECO:0000313" key="9">
    <source>
        <dbReference type="EMBL" id="RLJ68197.1"/>
    </source>
</evidence>
<sequence length="141" mass="15649">MPRAVTASPSDSPRSLPGLTDPRLSLESGDRLHTAAEFSAVFNHRRVLRGERFDLHYRPNEGGGARLGLVIAKKLARRAVLRNLLKRLGREAFRHARAELPAFDLVLRLAKPVASAGRATRPMARTDIDALLQRLRERAAT</sequence>
<keyword evidence="5 6" id="KW-0694">RNA-binding</keyword>
<evidence type="ECO:0000256" key="8">
    <source>
        <dbReference type="SAM" id="MobiDB-lite"/>
    </source>
</evidence>
<evidence type="ECO:0000256" key="7">
    <source>
        <dbReference type="NCBIfam" id="TIGR00188"/>
    </source>
</evidence>
<evidence type="ECO:0000256" key="1">
    <source>
        <dbReference type="ARBA" id="ARBA00022694"/>
    </source>
</evidence>
<dbReference type="SUPFAM" id="SSF54211">
    <property type="entry name" value="Ribosomal protein S5 domain 2-like"/>
    <property type="match status" value="1"/>
</dbReference>
<feature type="region of interest" description="Disordered" evidence="8">
    <location>
        <begin position="1"/>
        <end position="23"/>
    </location>
</feature>
<dbReference type="EC" id="3.1.26.5" evidence="6 7"/>
<dbReference type="PANTHER" id="PTHR33992:SF1">
    <property type="entry name" value="RIBONUCLEASE P PROTEIN COMPONENT"/>
    <property type="match status" value="1"/>
</dbReference>
<dbReference type="InterPro" id="IPR014721">
    <property type="entry name" value="Ribsml_uS5_D2-typ_fold_subgr"/>
</dbReference>
<dbReference type="EMBL" id="RCCI01000004">
    <property type="protein sequence ID" value="RLJ68197.1"/>
    <property type="molecule type" value="Genomic_DNA"/>
</dbReference>
<reference evidence="9 10" key="1">
    <citation type="submission" date="2018-10" db="EMBL/GenBank/DDBJ databases">
        <title>Genomic Encyclopedia of Type Strains, Phase IV (KMG-IV): sequencing the most valuable type-strain genomes for metagenomic binning, comparative biology and taxonomic classification.</title>
        <authorList>
            <person name="Goeker M."/>
        </authorList>
    </citation>
    <scope>NUCLEOTIDE SEQUENCE [LARGE SCALE GENOMIC DNA]</scope>
    <source>
        <strain evidence="9 10">DSM 26916</strain>
    </source>
</reference>
<gene>
    <name evidence="6" type="primary">rnpA</name>
    <name evidence="9" type="ORF">DFR35_0751</name>
</gene>
<name>A0A497XLB0_9PROT</name>
<dbReference type="Pfam" id="PF00825">
    <property type="entry name" value="Ribonuclease_P"/>
    <property type="match status" value="1"/>
</dbReference>
<dbReference type="GO" id="GO:0004526">
    <property type="term" value="F:ribonuclease P activity"/>
    <property type="evidence" value="ECO:0007669"/>
    <property type="project" value="UniProtKB-UniRule"/>
</dbReference>
<keyword evidence="10" id="KW-1185">Reference proteome</keyword>
<comment type="catalytic activity">
    <reaction evidence="6">
        <text>Endonucleolytic cleavage of RNA, removing 5'-extranucleotides from tRNA precursor.</text>
        <dbReference type="EC" id="3.1.26.5"/>
    </reaction>
</comment>
<evidence type="ECO:0000256" key="5">
    <source>
        <dbReference type="ARBA" id="ARBA00022884"/>
    </source>
</evidence>
<dbReference type="Gene3D" id="3.30.230.10">
    <property type="match status" value="1"/>
</dbReference>
<evidence type="ECO:0000256" key="3">
    <source>
        <dbReference type="ARBA" id="ARBA00022759"/>
    </source>
</evidence>
<comment type="similarity">
    <text evidence="6">Belongs to the RnpA family.</text>
</comment>
<dbReference type="GO" id="GO:0030677">
    <property type="term" value="C:ribonuclease P complex"/>
    <property type="evidence" value="ECO:0007669"/>
    <property type="project" value="TreeGrafter"/>
</dbReference>
<dbReference type="PANTHER" id="PTHR33992">
    <property type="entry name" value="RIBONUCLEASE P PROTEIN COMPONENT"/>
    <property type="match status" value="1"/>
</dbReference>
<proteinExistence type="inferred from homology"/>
<keyword evidence="3 6" id="KW-0255">Endonuclease</keyword>
<comment type="subunit">
    <text evidence="6">Consists of a catalytic RNA component (M1 or rnpB) and a protein subunit.</text>
</comment>
<accession>A0A497XLB0</accession>
<dbReference type="Proteomes" id="UP000268908">
    <property type="component" value="Unassembled WGS sequence"/>
</dbReference>
<dbReference type="GO" id="GO:0001682">
    <property type="term" value="P:tRNA 5'-leader removal"/>
    <property type="evidence" value="ECO:0007669"/>
    <property type="project" value="UniProtKB-UniRule"/>
</dbReference>
<comment type="caution">
    <text evidence="9">The sequence shown here is derived from an EMBL/GenBank/DDBJ whole genome shotgun (WGS) entry which is preliminary data.</text>
</comment>
<keyword evidence="2 6" id="KW-0540">Nuclease</keyword>
<dbReference type="GO" id="GO:0000049">
    <property type="term" value="F:tRNA binding"/>
    <property type="evidence" value="ECO:0007669"/>
    <property type="project" value="UniProtKB-UniRule"/>
</dbReference>
<evidence type="ECO:0000256" key="4">
    <source>
        <dbReference type="ARBA" id="ARBA00022801"/>
    </source>
</evidence>
<organism evidence="9 10">
    <name type="scientific">Sulfurisoma sediminicola</name>
    <dbReference type="NCBI Taxonomy" id="1381557"/>
    <lineage>
        <taxon>Bacteria</taxon>
        <taxon>Pseudomonadati</taxon>
        <taxon>Pseudomonadota</taxon>
        <taxon>Betaproteobacteria</taxon>
        <taxon>Nitrosomonadales</taxon>
        <taxon>Sterolibacteriaceae</taxon>
        <taxon>Sulfurisoma</taxon>
    </lineage>
</organism>
<keyword evidence="1 6" id="KW-0819">tRNA processing</keyword>
<comment type="function">
    <text evidence="6">RNaseP catalyzes the removal of the 5'-leader sequence from pre-tRNA to produce the mature 5'-terminus. It can also cleave other RNA substrates such as 4.5S RNA. The protein component plays an auxiliary but essential role in vivo by binding to the 5'-leader sequence and broadening the substrate specificity of the ribozyme.</text>
</comment>
<evidence type="ECO:0000256" key="2">
    <source>
        <dbReference type="ARBA" id="ARBA00022722"/>
    </source>
</evidence>
<evidence type="ECO:0000313" key="10">
    <source>
        <dbReference type="Proteomes" id="UP000268908"/>
    </source>
</evidence>
<dbReference type="InterPro" id="IPR000100">
    <property type="entry name" value="RNase_P"/>
</dbReference>